<accession>A0ABP7VHV7</accession>
<gene>
    <name evidence="6" type="ORF">GCM10022410_11860</name>
</gene>
<evidence type="ECO:0000313" key="6">
    <source>
        <dbReference type="EMBL" id="GAA4067309.1"/>
    </source>
</evidence>
<dbReference type="SUPFAM" id="SSF52540">
    <property type="entry name" value="P-loop containing nucleoside triphosphate hydrolases"/>
    <property type="match status" value="1"/>
</dbReference>
<evidence type="ECO:0000256" key="3">
    <source>
        <dbReference type="ARBA" id="ARBA00022806"/>
    </source>
</evidence>
<proteinExistence type="predicted"/>
<dbReference type="InterPro" id="IPR001650">
    <property type="entry name" value="Helicase_C-like"/>
</dbReference>
<dbReference type="GO" id="GO:0004386">
    <property type="term" value="F:helicase activity"/>
    <property type="evidence" value="ECO:0007669"/>
    <property type="project" value="UniProtKB-KW"/>
</dbReference>
<sequence length="482" mass="56411">MGSEKQNIIYCNTIAYTVGLAREFSSKLKEYPNEKLQELINLIEESVHDQYFLIDCLKKGVAFHFGKIPQRIRERIEALFRTGEIRFLFCTSTLLEGVNLPAKNIFILSMKIGMSNMDDVNFWNLAGRAGRLTKDLSGNIFCVRIFDKRGYWKNPQEIELLKKRKIASIESPLMKKNDGNLYKNINNSLSGRPFTNKRLSVDEKKSIHMYGNILLYHDIVKSDSILRNRFLEKNNDGKATLEKVVSKIEVPDYIIAQSANISVSIQNKIYSKSMDELPVKTDYQSCLNMLNILFDSYEWGVEEKQLFKNREHLTYFAVLINSWVNSKPLKYIILNAIKYYDENNKRIFIQANISEIFNRDSVAHINILINTLISDIENVIRFKIKSYVNNYMLLLQDKGQVVESNWSDFLEYGTTDKFIIEIQNIGFPRHLASFLKSNHSDCFTFDDEEIIEFNDYKLKNEIDRVKYKNEFYELSEILEWSL</sequence>
<dbReference type="RefSeq" id="WP_344911300.1">
    <property type="nucleotide sequence ID" value="NZ_BAABDL010000064.1"/>
</dbReference>
<name>A0ABP7VHV7_9BACI</name>
<reference evidence="7" key="1">
    <citation type="journal article" date="2019" name="Int. J. Syst. Evol. Microbiol.">
        <title>The Global Catalogue of Microorganisms (GCM) 10K type strain sequencing project: providing services to taxonomists for standard genome sequencing and annotation.</title>
        <authorList>
            <consortium name="The Broad Institute Genomics Platform"/>
            <consortium name="The Broad Institute Genome Sequencing Center for Infectious Disease"/>
            <person name="Wu L."/>
            <person name="Ma J."/>
        </authorList>
    </citation>
    <scope>NUCLEOTIDE SEQUENCE [LARGE SCALE GENOMIC DNA]</scope>
    <source>
        <strain evidence="7">JCM 17250</strain>
    </source>
</reference>
<dbReference type="Gene3D" id="3.40.50.300">
    <property type="entry name" value="P-loop containing nucleotide triphosphate hydrolases"/>
    <property type="match status" value="1"/>
</dbReference>
<feature type="domain" description="Helicase C-terminal" evidence="5">
    <location>
        <begin position="27"/>
        <end position="189"/>
    </location>
</feature>
<keyword evidence="2" id="KW-0378">Hydrolase</keyword>
<dbReference type="PROSITE" id="PS51194">
    <property type="entry name" value="HELICASE_CTER"/>
    <property type="match status" value="1"/>
</dbReference>
<dbReference type="PANTHER" id="PTHR47961:SF6">
    <property type="entry name" value="DNA-DIRECTED DNA POLYMERASE"/>
    <property type="match status" value="1"/>
</dbReference>
<evidence type="ECO:0000256" key="1">
    <source>
        <dbReference type="ARBA" id="ARBA00022741"/>
    </source>
</evidence>
<dbReference type="Proteomes" id="UP001501734">
    <property type="component" value="Unassembled WGS sequence"/>
</dbReference>
<evidence type="ECO:0000256" key="2">
    <source>
        <dbReference type="ARBA" id="ARBA00022801"/>
    </source>
</evidence>
<keyword evidence="1" id="KW-0547">Nucleotide-binding</keyword>
<evidence type="ECO:0000256" key="4">
    <source>
        <dbReference type="ARBA" id="ARBA00022840"/>
    </source>
</evidence>
<evidence type="ECO:0000259" key="5">
    <source>
        <dbReference type="PROSITE" id="PS51194"/>
    </source>
</evidence>
<dbReference type="InterPro" id="IPR050474">
    <property type="entry name" value="Hel308_SKI2-like"/>
</dbReference>
<dbReference type="SMART" id="SM00490">
    <property type="entry name" value="HELICc"/>
    <property type="match status" value="1"/>
</dbReference>
<comment type="caution">
    <text evidence="6">The sequence shown here is derived from an EMBL/GenBank/DDBJ whole genome shotgun (WGS) entry which is preliminary data.</text>
</comment>
<evidence type="ECO:0000313" key="7">
    <source>
        <dbReference type="Proteomes" id="UP001501734"/>
    </source>
</evidence>
<keyword evidence="4" id="KW-0067">ATP-binding</keyword>
<dbReference type="InterPro" id="IPR027417">
    <property type="entry name" value="P-loop_NTPase"/>
</dbReference>
<dbReference type="EMBL" id="BAABDL010000064">
    <property type="protein sequence ID" value="GAA4067309.1"/>
    <property type="molecule type" value="Genomic_DNA"/>
</dbReference>
<protein>
    <submittedName>
        <fullName evidence="6">Helicase-related protein</fullName>
    </submittedName>
</protein>
<dbReference type="PANTHER" id="PTHR47961">
    <property type="entry name" value="DNA POLYMERASE THETA, PUTATIVE (AFU_ORTHOLOGUE AFUA_1G05260)-RELATED"/>
    <property type="match status" value="1"/>
</dbReference>
<keyword evidence="3 6" id="KW-0347">Helicase</keyword>
<dbReference type="Pfam" id="PF00271">
    <property type="entry name" value="Helicase_C"/>
    <property type="match status" value="1"/>
</dbReference>
<organism evidence="6 7">
    <name type="scientific">Amphibacillus indicireducens</name>
    <dbReference type="NCBI Taxonomy" id="1076330"/>
    <lineage>
        <taxon>Bacteria</taxon>
        <taxon>Bacillati</taxon>
        <taxon>Bacillota</taxon>
        <taxon>Bacilli</taxon>
        <taxon>Bacillales</taxon>
        <taxon>Bacillaceae</taxon>
        <taxon>Amphibacillus</taxon>
    </lineage>
</organism>
<keyword evidence="7" id="KW-1185">Reference proteome</keyword>